<keyword evidence="4 11" id="KW-0812">Transmembrane</keyword>
<feature type="transmembrane region" description="Helical" evidence="11">
    <location>
        <begin position="208"/>
        <end position="227"/>
    </location>
</feature>
<evidence type="ECO:0000256" key="1">
    <source>
        <dbReference type="ARBA" id="ARBA00004141"/>
    </source>
</evidence>
<evidence type="ECO:0000256" key="8">
    <source>
        <dbReference type="ARBA" id="ARBA00037101"/>
    </source>
</evidence>
<comment type="subcellular location">
    <subcellularLocation>
        <location evidence="1">Membrane</location>
        <topology evidence="1">Multi-pass membrane protein</topology>
    </subcellularLocation>
</comment>
<dbReference type="GO" id="GO:0015179">
    <property type="term" value="F:L-amino acid transmembrane transporter activity"/>
    <property type="evidence" value="ECO:0007669"/>
    <property type="project" value="TreeGrafter"/>
</dbReference>
<keyword evidence="3" id="KW-0813">Transport</keyword>
<keyword evidence="14" id="KW-1185">Reference proteome</keyword>
<accession>A0AAD5KL15</accession>
<evidence type="ECO:0000256" key="2">
    <source>
        <dbReference type="ARBA" id="ARBA00008066"/>
    </source>
</evidence>
<keyword evidence="7 11" id="KW-0472">Membrane</keyword>
<evidence type="ECO:0000256" key="6">
    <source>
        <dbReference type="ARBA" id="ARBA00022989"/>
    </source>
</evidence>
<evidence type="ECO:0000256" key="5">
    <source>
        <dbReference type="ARBA" id="ARBA00022970"/>
    </source>
</evidence>
<feature type="transmembrane region" description="Helical" evidence="11">
    <location>
        <begin position="435"/>
        <end position="453"/>
    </location>
</feature>
<dbReference type="PANTHER" id="PTHR22950:SF458">
    <property type="entry name" value="SODIUM-COUPLED NEUTRAL AMINO ACID TRANSPORTER 11-RELATED"/>
    <property type="match status" value="1"/>
</dbReference>
<proteinExistence type="inferred from homology"/>
<comment type="caution">
    <text evidence="13">The sequence shown here is derived from an EMBL/GenBank/DDBJ whole genome shotgun (WGS) entry which is preliminary data.</text>
</comment>
<name>A0AAD5KL15_9CRUS</name>
<feature type="transmembrane region" description="Helical" evidence="11">
    <location>
        <begin position="51"/>
        <end position="75"/>
    </location>
</feature>
<feature type="transmembrane region" description="Helical" evidence="11">
    <location>
        <begin position="95"/>
        <end position="115"/>
    </location>
</feature>
<feature type="domain" description="Amino acid transporter transmembrane" evidence="12">
    <location>
        <begin position="33"/>
        <end position="79"/>
    </location>
</feature>
<feature type="transmembrane region" description="Helical" evidence="11">
    <location>
        <begin position="357"/>
        <end position="377"/>
    </location>
</feature>
<feature type="transmembrane region" description="Helical" evidence="11">
    <location>
        <begin position="279"/>
        <end position="302"/>
    </location>
</feature>
<evidence type="ECO:0000313" key="13">
    <source>
        <dbReference type="EMBL" id="KAI9554854.1"/>
    </source>
</evidence>
<comment type="function">
    <text evidence="8">Putative sodium-dependent amino acid/proton antiporter.</text>
</comment>
<feature type="transmembrane region" description="Helical" evidence="11">
    <location>
        <begin position="465"/>
        <end position="490"/>
    </location>
</feature>
<dbReference type="Pfam" id="PF01490">
    <property type="entry name" value="Aa_trans"/>
    <property type="match status" value="2"/>
</dbReference>
<dbReference type="InterPro" id="IPR013057">
    <property type="entry name" value="AA_transpt_TM"/>
</dbReference>
<evidence type="ECO:0000256" key="9">
    <source>
        <dbReference type="ARBA" id="ARBA00040814"/>
    </source>
</evidence>
<evidence type="ECO:0000259" key="12">
    <source>
        <dbReference type="Pfam" id="PF01490"/>
    </source>
</evidence>
<evidence type="ECO:0000256" key="4">
    <source>
        <dbReference type="ARBA" id="ARBA00022692"/>
    </source>
</evidence>
<sequence length="514" mass="56769">MDASDATCEEETRHILSVEGQHAKDEDGKKDCSSLPAASFNYVNSIVGSGIIGMAFALNQAGILLGLILIIGLGMVKYIEVTLHNIYPLSREAVFTFWILENAYVPMCTCCLSLYSKMYIRFKFALPITKLLQVTDYSLIILIRSSLISGTNSYQGVMKAAFGKVGYSVLSLLQFIYPFIAMISYNVIVGDTVTKVLTYYAGLESGSVWVRRELVITIMTLCLSLPLSLCDGMAKFARVSFISLVVTAFVLFAIIIRLFTLGPFVPQSNDAWVLAKPGITQAVAIASFAYMCHHSTFLLYGSLKQPTEARWARLTHVSVFTSALIEIFFALFGYATFTGFVQGDLLENYCRGDHLMNAARIMFCVTILLTSPIECFVARDLIMSTLSGPDGSCEESTSKTNFLSKIIVTFSLVTATCLISFSTDCLSIVLEFNGVFAAIPLAYILPALCYIRLEPSSWKTWHKLPAIMMAFFGILMSFSGLVMIFVNWGMNSSCSHGAEMSYCPLWVNNTQTKF</sequence>
<feature type="domain" description="Amino acid transporter transmembrane" evidence="12">
    <location>
        <begin position="134"/>
        <end position="484"/>
    </location>
</feature>
<dbReference type="AlphaFoldDB" id="A0AAD5KL15"/>
<feature type="transmembrane region" description="Helical" evidence="11">
    <location>
        <begin position="239"/>
        <end position="259"/>
    </location>
</feature>
<dbReference type="PANTHER" id="PTHR22950">
    <property type="entry name" value="AMINO ACID TRANSPORTER"/>
    <property type="match status" value="1"/>
</dbReference>
<evidence type="ECO:0000256" key="10">
    <source>
        <dbReference type="ARBA" id="ARBA00041723"/>
    </source>
</evidence>
<keyword evidence="6 11" id="KW-1133">Transmembrane helix</keyword>
<feature type="transmembrane region" description="Helical" evidence="11">
    <location>
        <begin position="314"/>
        <end position="337"/>
    </location>
</feature>
<gene>
    <name evidence="13" type="ORF">GHT06_020131</name>
</gene>
<evidence type="ECO:0000256" key="7">
    <source>
        <dbReference type="ARBA" id="ARBA00023136"/>
    </source>
</evidence>
<protein>
    <recommendedName>
        <fullName evidence="9">Putative sodium-coupled neutral amino acid transporter 11</fullName>
    </recommendedName>
    <alternativeName>
        <fullName evidence="10">Solute carrier family 38 member 11</fullName>
    </alternativeName>
</protein>
<organism evidence="13 14">
    <name type="scientific">Daphnia sinensis</name>
    <dbReference type="NCBI Taxonomy" id="1820382"/>
    <lineage>
        <taxon>Eukaryota</taxon>
        <taxon>Metazoa</taxon>
        <taxon>Ecdysozoa</taxon>
        <taxon>Arthropoda</taxon>
        <taxon>Crustacea</taxon>
        <taxon>Branchiopoda</taxon>
        <taxon>Diplostraca</taxon>
        <taxon>Cladocera</taxon>
        <taxon>Anomopoda</taxon>
        <taxon>Daphniidae</taxon>
        <taxon>Daphnia</taxon>
        <taxon>Daphnia similis group</taxon>
    </lineage>
</organism>
<comment type="similarity">
    <text evidence="2">Belongs to the amino acid/polyamine transporter 2 family.</text>
</comment>
<evidence type="ECO:0000256" key="11">
    <source>
        <dbReference type="SAM" id="Phobius"/>
    </source>
</evidence>
<keyword evidence="5" id="KW-0029">Amino-acid transport</keyword>
<feature type="transmembrane region" description="Helical" evidence="11">
    <location>
        <begin position="165"/>
        <end position="188"/>
    </location>
</feature>
<evidence type="ECO:0000313" key="14">
    <source>
        <dbReference type="Proteomes" id="UP000820818"/>
    </source>
</evidence>
<dbReference type="Proteomes" id="UP000820818">
    <property type="component" value="Linkage Group LG8"/>
</dbReference>
<dbReference type="GO" id="GO:0016020">
    <property type="term" value="C:membrane"/>
    <property type="evidence" value="ECO:0007669"/>
    <property type="project" value="UniProtKB-SubCell"/>
</dbReference>
<reference evidence="13 14" key="1">
    <citation type="submission" date="2022-05" db="EMBL/GenBank/DDBJ databases">
        <title>A multi-omics perspective on studying reproductive biology in Daphnia sinensis.</title>
        <authorList>
            <person name="Jia J."/>
        </authorList>
    </citation>
    <scope>NUCLEOTIDE SEQUENCE [LARGE SCALE GENOMIC DNA]</scope>
    <source>
        <strain evidence="13 14">WSL</strain>
    </source>
</reference>
<evidence type="ECO:0000256" key="3">
    <source>
        <dbReference type="ARBA" id="ARBA00022448"/>
    </source>
</evidence>
<dbReference type="EMBL" id="WJBH02000008">
    <property type="protein sequence ID" value="KAI9554854.1"/>
    <property type="molecule type" value="Genomic_DNA"/>
</dbReference>